<evidence type="ECO:0000259" key="2">
    <source>
        <dbReference type="Pfam" id="PF02272"/>
    </source>
</evidence>
<dbReference type="Pfam" id="PF01368">
    <property type="entry name" value="DHH"/>
    <property type="match status" value="1"/>
</dbReference>
<organism evidence="3 4">
    <name type="scientific">Umezawaea tangerina</name>
    <dbReference type="NCBI Taxonomy" id="84725"/>
    <lineage>
        <taxon>Bacteria</taxon>
        <taxon>Bacillati</taxon>
        <taxon>Actinomycetota</taxon>
        <taxon>Actinomycetes</taxon>
        <taxon>Pseudonocardiales</taxon>
        <taxon>Pseudonocardiaceae</taxon>
        <taxon>Umezawaea</taxon>
    </lineage>
</organism>
<dbReference type="RefSeq" id="WP_106187944.1">
    <property type="nucleotide sequence ID" value="NZ_PVTF01000004.1"/>
</dbReference>
<dbReference type="Gene3D" id="3.90.1640.10">
    <property type="entry name" value="inorganic pyrophosphatase (n-terminal core)"/>
    <property type="match status" value="1"/>
</dbReference>
<evidence type="ECO:0000313" key="4">
    <source>
        <dbReference type="Proteomes" id="UP000239494"/>
    </source>
</evidence>
<protein>
    <submittedName>
        <fullName evidence="3">Phosphoesterase RecJ-like protein</fullName>
    </submittedName>
</protein>
<evidence type="ECO:0000259" key="1">
    <source>
        <dbReference type="Pfam" id="PF01368"/>
    </source>
</evidence>
<evidence type="ECO:0000313" key="3">
    <source>
        <dbReference type="EMBL" id="PRY42553.1"/>
    </source>
</evidence>
<dbReference type="InterPro" id="IPR051319">
    <property type="entry name" value="Oligoribo/pAp-PDE_c-di-AMP_PDE"/>
</dbReference>
<gene>
    <name evidence="3" type="ORF">CLV43_104388</name>
</gene>
<dbReference type="Pfam" id="PF02272">
    <property type="entry name" value="DHHA1"/>
    <property type="match status" value="1"/>
</dbReference>
<feature type="domain" description="DDH" evidence="1">
    <location>
        <begin position="22"/>
        <end position="167"/>
    </location>
</feature>
<dbReference type="SUPFAM" id="SSF64182">
    <property type="entry name" value="DHH phosphoesterases"/>
    <property type="match status" value="1"/>
</dbReference>
<dbReference type="GO" id="GO:0003676">
    <property type="term" value="F:nucleic acid binding"/>
    <property type="evidence" value="ECO:0007669"/>
    <property type="project" value="InterPro"/>
</dbReference>
<comment type="caution">
    <text evidence="3">The sequence shown here is derived from an EMBL/GenBank/DDBJ whole genome shotgun (WGS) entry which is preliminary data.</text>
</comment>
<name>A0A2T0TA50_9PSEU</name>
<dbReference type="Proteomes" id="UP000239494">
    <property type="component" value="Unassembled WGS sequence"/>
</dbReference>
<proteinExistence type="predicted"/>
<dbReference type="PANTHER" id="PTHR47618:SF1">
    <property type="entry name" value="BIFUNCTIONAL OLIGORIBONUCLEASE AND PAP PHOSPHATASE NRNA"/>
    <property type="match status" value="1"/>
</dbReference>
<dbReference type="AlphaFoldDB" id="A0A2T0TA50"/>
<reference evidence="3 4" key="1">
    <citation type="submission" date="2018-03" db="EMBL/GenBank/DDBJ databases">
        <title>Genomic Encyclopedia of Archaeal and Bacterial Type Strains, Phase II (KMG-II): from individual species to whole genera.</title>
        <authorList>
            <person name="Goeker M."/>
        </authorList>
    </citation>
    <scope>NUCLEOTIDE SEQUENCE [LARGE SCALE GENOMIC DNA]</scope>
    <source>
        <strain evidence="3 4">DSM 44720</strain>
    </source>
</reference>
<keyword evidence="4" id="KW-1185">Reference proteome</keyword>
<dbReference type="InterPro" id="IPR003156">
    <property type="entry name" value="DHHA1_dom"/>
</dbReference>
<feature type="domain" description="DHHA1" evidence="2">
    <location>
        <begin position="241"/>
        <end position="327"/>
    </location>
</feature>
<dbReference type="OrthoDB" id="9803668at2"/>
<sequence length="335" mass="34440">MPLDLSADLAAAAEVLADASDVTLLAHVNPDADALGSALALGLALHRRGVRVRVSFGAPAEVPETLRDLDVAGLLVPAAEVPAVPAVLVALDAGSVGRLGPLGNRVAATVEAGGQVVVLDHHVSNPGFGTVNVVDDRAEATALVVLRLLDVMGVEVDEPIARCVYAGLVTDTRSFRHASSATHHVAARLLDAGVDAEAVARPLMDSHPFGYLGMLATVLSRAGLDREAVGGLGLVHAVVTLEDAKGLRPEEVESVVDLVRTAEEAEVAAVLKELRPSTWSVSLRSVSRIDVREVAQLLGGGGHRRAAGFTARGDAAGVLADLRAALERVPPEAGA</sequence>
<accession>A0A2T0TA50</accession>
<dbReference type="InterPro" id="IPR001667">
    <property type="entry name" value="DDH_dom"/>
</dbReference>
<dbReference type="Gene3D" id="3.10.310.30">
    <property type="match status" value="1"/>
</dbReference>
<dbReference type="PANTHER" id="PTHR47618">
    <property type="entry name" value="BIFUNCTIONAL OLIGORIBONUCLEASE AND PAP PHOSPHATASE NRNA"/>
    <property type="match status" value="1"/>
</dbReference>
<dbReference type="InterPro" id="IPR038763">
    <property type="entry name" value="DHH_sf"/>
</dbReference>
<dbReference type="EMBL" id="PVTF01000004">
    <property type="protein sequence ID" value="PRY42553.1"/>
    <property type="molecule type" value="Genomic_DNA"/>
</dbReference>